<dbReference type="Proteomes" id="UP000828390">
    <property type="component" value="Unassembled WGS sequence"/>
</dbReference>
<comment type="caution">
    <text evidence="2">The sequence shown here is derived from an EMBL/GenBank/DDBJ whole genome shotgun (WGS) entry which is preliminary data.</text>
</comment>
<evidence type="ECO:0000256" key="1">
    <source>
        <dbReference type="SAM" id="MobiDB-lite"/>
    </source>
</evidence>
<name>A0A9D4E1M3_DREPO</name>
<evidence type="ECO:0000313" key="3">
    <source>
        <dbReference type="Proteomes" id="UP000828390"/>
    </source>
</evidence>
<protein>
    <submittedName>
        <fullName evidence="2">Uncharacterized protein</fullName>
    </submittedName>
</protein>
<gene>
    <name evidence="2" type="ORF">DPMN_171701</name>
</gene>
<proteinExistence type="predicted"/>
<organism evidence="2 3">
    <name type="scientific">Dreissena polymorpha</name>
    <name type="common">Zebra mussel</name>
    <name type="synonym">Mytilus polymorpha</name>
    <dbReference type="NCBI Taxonomy" id="45954"/>
    <lineage>
        <taxon>Eukaryota</taxon>
        <taxon>Metazoa</taxon>
        <taxon>Spiralia</taxon>
        <taxon>Lophotrochozoa</taxon>
        <taxon>Mollusca</taxon>
        <taxon>Bivalvia</taxon>
        <taxon>Autobranchia</taxon>
        <taxon>Heteroconchia</taxon>
        <taxon>Euheterodonta</taxon>
        <taxon>Imparidentia</taxon>
        <taxon>Neoheterodontei</taxon>
        <taxon>Myida</taxon>
        <taxon>Dreissenoidea</taxon>
        <taxon>Dreissenidae</taxon>
        <taxon>Dreissena</taxon>
    </lineage>
</organism>
<accession>A0A9D4E1M3</accession>
<sequence>MDIPNQKIPVYRVKKESGKGPVKTLHRNLLLPLHSIPYEVTIPDTTEPPIPRQKKTNTGSRHYKGNQLSIRVRVIQLFRDN</sequence>
<reference evidence="2" key="2">
    <citation type="submission" date="2020-11" db="EMBL/GenBank/DDBJ databases">
        <authorList>
            <person name="McCartney M.A."/>
            <person name="Auch B."/>
            <person name="Kono T."/>
            <person name="Mallez S."/>
            <person name="Becker A."/>
            <person name="Gohl D.M."/>
            <person name="Silverstein K.A.T."/>
            <person name="Koren S."/>
            <person name="Bechman K.B."/>
            <person name="Herman A."/>
            <person name="Abrahante J.E."/>
            <person name="Garbe J."/>
        </authorList>
    </citation>
    <scope>NUCLEOTIDE SEQUENCE</scope>
    <source>
        <strain evidence="2">Duluth1</strain>
        <tissue evidence="2">Whole animal</tissue>
    </source>
</reference>
<reference evidence="2" key="1">
    <citation type="journal article" date="2019" name="bioRxiv">
        <title>The Genome of the Zebra Mussel, Dreissena polymorpha: A Resource for Invasive Species Research.</title>
        <authorList>
            <person name="McCartney M.A."/>
            <person name="Auch B."/>
            <person name="Kono T."/>
            <person name="Mallez S."/>
            <person name="Zhang Y."/>
            <person name="Obille A."/>
            <person name="Becker A."/>
            <person name="Abrahante J.E."/>
            <person name="Garbe J."/>
            <person name="Badalamenti J.P."/>
            <person name="Herman A."/>
            <person name="Mangelson H."/>
            <person name="Liachko I."/>
            <person name="Sullivan S."/>
            <person name="Sone E.D."/>
            <person name="Koren S."/>
            <person name="Silverstein K.A.T."/>
            <person name="Beckman K.B."/>
            <person name="Gohl D.M."/>
        </authorList>
    </citation>
    <scope>NUCLEOTIDE SEQUENCE</scope>
    <source>
        <strain evidence="2">Duluth1</strain>
        <tissue evidence="2">Whole animal</tissue>
    </source>
</reference>
<evidence type="ECO:0000313" key="2">
    <source>
        <dbReference type="EMBL" id="KAH3770414.1"/>
    </source>
</evidence>
<dbReference type="AlphaFoldDB" id="A0A9D4E1M3"/>
<feature type="region of interest" description="Disordered" evidence="1">
    <location>
        <begin position="42"/>
        <end position="65"/>
    </location>
</feature>
<keyword evidence="3" id="KW-1185">Reference proteome</keyword>
<dbReference type="EMBL" id="JAIWYP010000009">
    <property type="protein sequence ID" value="KAH3770414.1"/>
    <property type="molecule type" value="Genomic_DNA"/>
</dbReference>